<accession>A0ABN8DPG3</accession>
<protein>
    <submittedName>
        <fullName evidence="1">Uncharacterized protein</fullName>
    </submittedName>
</protein>
<reference evidence="1" key="1">
    <citation type="submission" date="2021-11" db="EMBL/GenBank/DDBJ databases">
        <authorList>
            <person name="Rodrigo-Torres L."/>
            <person name="Arahal R. D."/>
            <person name="Lucena T."/>
        </authorList>
    </citation>
    <scope>NUCLEOTIDE SEQUENCE</scope>
    <source>
        <strain evidence="1">CECT 7929</strain>
    </source>
</reference>
<sequence length="128" mass="14802">MANVTPQQFIDDLFAHIPQTLDGNHDFDAFNAMFSRYIKYDQKETYNGASGDGKLPFIKSGTFFYSECHGALEYVQFRFDMKDFDTINALADKAMSKRPNDSCNQVELNKTKDKQQFHMTVYHCLDIC</sequence>
<gene>
    <name evidence="1" type="ORF">VST7929_00480</name>
</gene>
<dbReference type="EMBL" id="CAKLDI010000001">
    <property type="protein sequence ID" value="CAH0532640.1"/>
    <property type="molecule type" value="Genomic_DNA"/>
</dbReference>
<evidence type="ECO:0000313" key="2">
    <source>
        <dbReference type="Proteomes" id="UP000838672"/>
    </source>
</evidence>
<dbReference type="Proteomes" id="UP000838672">
    <property type="component" value="Unassembled WGS sequence"/>
</dbReference>
<keyword evidence="2" id="KW-1185">Reference proteome</keyword>
<comment type="caution">
    <text evidence="1">The sequence shown here is derived from an EMBL/GenBank/DDBJ whole genome shotgun (WGS) entry which is preliminary data.</text>
</comment>
<organism evidence="1 2">
    <name type="scientific">Vibrio stylophorae</name>
    <dbReference type="NCBI Taxonomy" id="659351"/>
    <lineage>
        <taxon>Bacteria</taxon>
        <taxon>Pseudomonadati</taxon>
        <taxon>Pseudomonadota</taxon>
        <taxon>Gammaproteobacteria</taxon>
        <taxon>Vibrionales</taxon>
        <taxon>Vibrionaceae</taxon>
        <taxon>Vibrio</taxon>
    </lineage>
</organism>
<evidence type="ECO:0000313" key="1">
    <source>
        <dbReference type="EMBL" id="CAH0532640.1"/>
    </source>
</evidence>
<name>A0ABN8DPG3_9VIBR</name>
<proteinExistence type="predicted"/>